<evidence type="ECO:0000256" key="2">
    <source>
        <dbReference type="ARBA" id="ARBA00023315"/>
    </source>
</evidence>
<keyword evidence="2" id="KW-0012">Acyltransferase</keyword>
<evidence type="ECO:0000313" key="5">
    <source>
        <dbReference type="Proteomes" id="UP001367030"/>
    </source>
</evidence>
<dbReference type="Gene3D" id="3.40.630.30">
    <property type="match status" value="1"/>
</dbReference>
<evidence type="ECO:0000259" key="3">
    <source>
        <dbReference type="PROSITE" id="PS51186"/>
    </source>
</evidence>
<protein>
    <submittedName>
        <fullName evidence="4">GNAT family N-acetyltransferase</fullName>
    </submittedName>
</protein>
<evidence type="ECO:0000313" key="4">
    <source>
        <dbReference type="EMBL" id="MEJ8856590.1"/>
    </source>
</evidence>
<dbReference type="EMBL" id="JBBKZS010000007">
    <property type="protein sequence ID" value="MEJ8856590.1"/>
    <property type="molecule type" value="Genomic_DNA"/>
</dbReference>
<keyword evidence="5" id="KW-1185">Reference proteome</keyword>
<accession>A0ABU8X9S8</accession>
<dbReference type="CDD" id="cd04301">
    <property type="entry name" value="NAT_SF"/>
    <property type="match status" value="1"/>
</dbReference>
<dbReference type="InterPro" id="IPR000182">
    <property type="entry name" value="GNAT_dom"/>
</dbReference>
<evidence type="ECO:0000256" key="1">
    <source>
        <dbReference type="ARBA" id="ARBA00022679"/>
    </source>
</evidence>
<dbReference type="Proteomes" id="UP001367030">
    <property type="component" value="Unassembled WGS sequence"/>
</dbReference>
<dbReference type="RefSeq" id="WP_340336655.1">
    <property type="nucleotide sequence ID" value="NZ_JBBKZS010000007.1"/>
</dbReference>
<feature type="domain" description="N-acetyltransferase" evidence="3">
    <location>
        <begin position="22"/>
        <end position="182"/>
    </location>
</feature>
<comment type="caution">
    <text evidence="4">The sequence shown here is derived from an EMBL/GenBank/DDBJ whole genome shotgun (WGS) entry which is preliminary data.</text>
</comment>
<proteinExistence type="predicted"/>
<keyword evidence="1" id="KW-0808">Transferase</keyword>
<dbReference type="Pfam" id="PF00583">
    <property type="entry name" value="Acetyltransf_1"/>
    <property type="match status" value="1"/>
</dbReference>
<dbReference type="InterPro" id="IPR016181">
    <property type="entry name" value="Acyl_CoA_acyltransferase"/>
</dbReference>
<gene>
    <name evidence="4" type="ORF">WKW79_18585</name>
</gene>
<name>A0ABU8X9S8_9BURK</name>
<dbReference type="SUPFAM" id="SSF55729">
    <property type="entry name" value="Acyl-CoA N-acyltransferases (Nat)"/>
    <property type="match status" value="1"/>
</dbReference>
<organism evidence="4 5">
    <name type="scientific">Variovorax robiniae</name>
    <dbReference type="NCBI Taxonomy" id="1836199"/>
    <lineage>
        <taxon>Bacteria</taxon>
        <taxon>Pseudomonadati</taxon>
        <taxon>Pseudomonadota</taxon>
        <taxon>Betaproteobacteria</taxon>
        <taxon>Burkholderiales</taxon>
        <taxon>Comamonadaceae</taxon>
        <taxon>Variovorax</taxon>
    </lineage>
</organism>
<sequence>MSNKKTVSRGYPRTVSLGGTKVDIRVMGADDAVALDAFVKTLPTHDLLFTRRDLSHPKVTAAWLRSIAEGSITSLVARDGDEVVGCTAIVTDAQSWSRHVGELRVIVAPSWRGRGLGRELIQQSFMLALGLGLDKLMVQMTVDQQAAIAVFEELGFSAEAVLRDHVKDRDGSSHDLAVLSHDVAAVQARMQAYGVAEALNT</sequence>
<dbReference type="PROSITE" id="PS51186">
    <property type="entry name" value="GNAT"/>
    <property type="match status" value="1"/>
</dbReference>
<dbReference type="PANTHER" id="PTHR43877:SF1">
    <property type="entry name" value="ACETYLTRANSFERASE"/>
    <property type="match status" value="1"/>
</dbReference>
<dbReference type="PANTHER" id="PTHR43877">
    <property type="entry name" value="AMINOALKYLPHOSPHONATE N-ACETYLTRANSFERASE-RELATED-RELATED"/>
    <property type="match status" value="1"/>
</dbReference>
<dbReference type="InterPro" id="IPR050832">
    <property type="entry name" value="Bact_Acetyltransf"/>
</dbReference>
<reference evidence="4 5" key="1">
    <citation type="submission" date="2024-03" db="EMBL/GenBank/DDBJ databases">
        <title>Novel species of the genus Variovorax.</title>
        <authorList>
            <person name="Liu Q."/>
            <person name="Xin Y.-H."/>
        </authorList>
    </citation>
    <scope>NUCLEOTIDE SEQUENCE [LARGE SCALE GENOMIC DNA]</scope>
    <source>
        <strain evidence="4 5">KACC 18901</strain>
    </source>
</reference>